<feature type="compositionally biased region" description="Low complexity" evidence="1">
    <location>
        <begin position="316"/>
        <end position="327"/>
    </location>
</feature>
<dbReference type="InterPro" id="IPR011009">
    <property type="entry name" value="Kinase-like_dom_sf"/>
</dbReference>
<dbReference type="EMBL" id="JABANP010000061">
    <property type="protein sequence ID" value="KAF4692397.1"/>
    <property type="molecule type" value="Genomic_DNA"/>
</dbReference>
<feature type="region of interest" description="Disordered" evidence="1">
    <location>
        <begin position="98"/>
        <end position="118"/>
    </location>
</feature>
<dbReference type="GO" id="GO:0005524">
    <property type="term" value="F:ATP binding"/>
    <property type="evidence" value="ECO:0007669"/>
    <property type="project" value="InterPro"/>
</dbReference>
<feature type="domain" description="Protein kinase" evidence="2">
    <location>
        <begin position="76"/>
        <end position="441"/>
    </location>
</feature>
<feature type="compositionally biased region" description="Basic and acidic residues" evidence="1">
    <location>
        <begin position="10"/>
        <end position="22"/>
    </location>
</feature>
<dbReference type="Gene3D" id="1.10.510.10">
    <property type="entry name" value="Transferase(Phosphotransferase) domain 1"/>
    <property type="match status" value="2"/>
</dbReference>
<dbReference type="Pfam" id="PF00069">
    <property type="entry name" value="Pkinase"/>
    <property type="match status" value="2"/>
</dbReference>
<feature type="region of interest" description="Disordered" evidence="1">
    <location>
        <begin position="467"/>
        <end position="500"/>
    </location>
</feature>
<accession>A0A7J6P953</accession>
<dbReference type="SUPFAM" id="SSF56112">
    <property type="entry name" value="Protein kinase-like (PK-like)"/>
    <property type="match status" value="1"/>
</dbReference>
<dbReference type="PANTHER" id="PTHR44167:SF24">
    <property type="entry name" value="SERINE_THREONINE-PROTEIN KINASE CHK2"/>
    <property type="match status" value="1"/>
</dbReference>
<dbReference type="InterPro" id="IPR000719">
    <property type="entry name" value="Prot_kinase_dom"/>
</dbReference>
<dbReference type="AlphaFoldDB" id="A0A7J6P953"/>
<dbReference type="GO" id="GO:0005634">
    <property type="term" value="C:nucleus"/>
    <property type="evidence" value="ECO:0007669"/>
    <property type="project" value="TreeGrafter"/>
</dbReference>
<dbReference type="GO" id="GO:0005737">
    <property type="term" value="C:cytoplasm"/>
    <property type="evidence" value="ECO:0007669"/>
    <property type="project" value="TreeGrafter"/>
</dbReference>
<evidence type="ECO:0000313" key="4">
    <source>
        <dbReference type="Proteomes" id="UP000541610"/>
    </source>
</evidence>
<evidence type="ECO:0000313" key="3">
    <source>
        <dbReference type="EMBL" id="KAF4692397.1"/>
    </source>
</evidence>
<evidence type="ECO:0000259" key="2">
    <source>
        <dbReference type="PROSITE" id="PS50011"/>
    </source>
</evidence>
<feature type="compositionally biased region" description="Low complexity" evidence="1">
    <location>
        <begin position="467"/>
        <end position="481"/>
    </location>
</feature>
<dbReference type="OrthoDB" id="40902at2759"/>
<dbReference type="GO" id="GO:0004674">
    <property type="term" value="F:protein serine/threonine kinase activity"/>
    <property type="evidence" value="ECO:0007669"/>
    <property type="project" value="TreeGrafter"/>
</dbReference>
<dbReference type="SMART" id="SM00220">
    <property type="entry name" value="S_TKc"/>
    <property type="match status" value="1"/>
</dbReference>
<feature type="region of interest" description="Disordered" evidence="1">
    <location>
        <begin position="308"/>
        <end position="328"/>
    </location>
</feature>
<dbReference type="Proteomes" id="UP000541610">
    <property type="component" value="Unassembled WGS sequence"/>
</dbReference>
<protein>
    <recommendedName>
        <fullName evidence="2">Protein kinase domain-containing protein</fullName>
    </recommendedName>
</protein>
<feature type="region of interest" description="Disordered" evidence="1">
    <location>
        <begin position="1"/>
        <end position="29"/>
    </location>
</feature>
<organism evidence="3 4">
    <name type="scientific">Perkinsus olseni</name>
    <name type="common">Perkinsus atlanticus</name>
    <dbReference type="NCBI Taxonomy" id="32597"/>
    <lineage>
        <taxon>Eukaryota</taxon>
        <taxon>Sar</taxon>
        <taxon>Alveolata</taxon>
        <taxon>Perkinsozoa</taxon>
        <taxon>Perkinsea</taxon>
        <taxon>Perkinsida</taxon>
        <taxon>Perkinsidae</taxon>
        <taxon>Perkinsus</taxon>
    </lineage>
</organism>
<sequence>MDGKSSSMLEDMRRQTLKERQEMQQQLQQQSPRSLSFFAQFCMTRPKGDPRYDEIERHWDEYFVVIPTGKTISDYIEIGDRVGTGSFGSVYKCSRVETSLPQGDQQQQQQGQPKRQGSFWTCSAPDNASCDAYEFDPTKQEQQLCVKVIEKSSGNTLRARFGSKLLIAALAAKHPNITRYIQFLEDSHRMYIVMEFYTGPDLFDYIISNRPVSEEKAAFILEQISRATNFLHTQGGMHRDLKPENFMFQDDAQGAALKLVDFGSATSRNPYDPRTPMPMGSELEKRIMAEEEERKQLEGESTIGTTEFSHSAKRIGSGTSSVGSTDTLHPRRSMSVVGTTGYCGPEVFTGWYDEKCDIFSAGVILFVMLTGEMPFECKNVDQYKNSLQRAQRCGLDKILCEYRGDRCANMSSEAKDLVFKMLELDPKKRPSAKEVLEHPFIQKNKLRREMEENTVAAVEVPAAVPRSTNAPTAAARPASSSLNSSDVAPVRKEGPTFPSRHPDQWYLGGFFSSIFKKLDSNKKVGEKNK</sequence>
<name>A0A7J6P953_PEROL</name>
<proteinExistence type="predicted"/>
<dbReference type="PANTHER" id="PTHR44167">
    <property type="entry name" value="OVARIAN-SPECIFIC SERINE/THREONINE-PROTEIN KINASE LOK-RELATED"/>
    <property type="match status" value="1"/>
</dbReference>
<comment type="caution">
    <text evidence="3">The sequence shown here is derived from an EMBL/GenBank/DDBJ whole genome shotgun (WGS) entry which is preliminary data.</text>
</comment>
<feature type="compositionally biased region" description="Low complexity" evidence="1">
    <location>
        <begin position="102"/>
        <end position="112"/>
    </location>
</feature>
<reference evidence="3 4" key="1">
    <citation type="submission" date="2020-04" db="EMBL/GenBank/DDBJ databases">
        <title>Perkinsus olseni comparative genomics.</title>
        <authorList>
            <person name="Bogema D.R."/>
        </authorList>
    </citation>
    <scope>NUCLEOTIDE SEQUENCE [LARGE SCALE GENOMIC DNA]</scope>
    <source>
        <strain evidence="3">00978-12</strain>
    </source>
</reference>
<dbReference type="GO" id="GO:0044773">
    <property type="term" value="P:mitotic DNA damage checkpoint signaling"/>
    <property type="evidence" value="ECO:0007669"/>
    <property type="project" value="TreeGrafter"/>
</dbReference>
<evidence type="ECO:0000256" key="1">
    <source>
        <dbReference type="SAM" id="MobiDB-lite"/>
    </source>
</evidence>
<dbReference type="PROSITE" id="PS50011">
    <property type="entry name" value="PROTEIN_KINASE_DOM"/>
    <property type="match status" value="1"/>
</dbReference>
<gene>
    <name evidence="3" type="ORF">FOZ60_013510</name>
</gene>